<protein>
    <submittedName>
        <fullName evidence="4">Alpha 1,2-mannosyltransferase 2.4.1</fullName>
    </submittedName>
</protein>
<dbReference type="GO" id="GO:0000032">
    <property type="term" value="P:cell wall mannoprotein biosynthetic process"/>
    <property type="evidence" value="ECO:0007669"/>
    <property type="project" value="TreeGrafter"/>
</dbReference>
<comment type="similarity">
    <text evidence="1">Belongs to the glycosyltransferase 15 family.</text>
</comment>
<feature type="active site" description="Nucleophile" evidence="3">
    <location>
        <position position="238"/>
    </location>
</feature>
<keyword evidence="5" id="KW-1185">Reference proteome</keyword>
<dbReference type="PIRSF" id="PIRSF018153">
    <property type="entry name" value="Glyco_trans_15"/>
    <property type="match status" value="1"/>
</dbReference>
<dbReference type="AlphaFoldDB" id="A0A9P6U182"/>
<keyword evidence="2" id="KW-0808">Transferase</keyword>
<dbReference type="PANTHER" id="PTHR31121">
    <property type="entry name" value="ALPHA-1,2 MANNOSYLTRANSFERASE KTR1"/>
    <property type="match status" value="1"/>
</dbReference>
<dbReference type="FunFam" id="3.90.550.10:FF:000051">
    <property type="entry name" value="Alpha-1,2-mannosyltransferase (Ktr4)"/>
    <property type="match status" value="1"/>
</dbReference>
<sequence length="335" mass="39570">MDKSDASLLSSQTTPIAITTPSTTTSVRANAAFVVLLQNKDLHEMRRTMRMLEYSFNQRYSYPYIFLNNKPFTDHFMTHIRGMTKADVRFGLIPNEHWSYPDFVNQTLAAANRRQMEANKVPYGESESYRHMCRYESGFIYRHPLVQSLDYYWRVEPGVEFPCDIDFDPFKYMKDNGIKYGFTIALPEYVSTIPTLWDNVKRFRQQYPHHIAKRNSLSWISYDKGDSYNNCHFWSNFEIVDTSFFKSQAYQDYFELLDATGGFFYERWGDAPVHSIAAALMLDRREIHFFNDIGYRHGMYEHCPENSELQLKCACDPADNVDWRSYSCLRRFLEA</sequence>
<dbReference type="GO" id="GO:0005794">
    <property type="term" value="C:Golgi apparatus"/>
    <property type="evidence" value="ECO:0007669"/>
    <property type="project" value="TreeGrafter"/>
</dbReference>
<dbReference type="OrthoDB" id="439943at2759"/>
<dbReference type="InterPro" id="IPR029044">
    <property type="entry name" value="Nucleotide-diphossugar_trans"/>
</dbReference>
<dbReference type="GO" id="GO:0000026">
    <property type="term" value="F:alpha-1,2-mannosyltransferase activity"/>
    <property type="evidence" value="ECO:0007669"/>
    <property type="project" value="TreeGrafter"/>
</dbReference>
<evidence type="ECO:0000256" key="1">
    <source>
        <dbReference type="ARBA" id="ARBA00007677"/>
    </source>
</evidence>
<dbReference type="PANTHER" id="PTHR31121:SF6">
    <property type="entry name" value="ALPHA-1,2 MANNOSYLTRANSFERASE KTR1"/>
    <property type="match status" value="1"/>
</dbReference>
<proteinExistence type="inferred from homology"/>
<gene>
    <name evidence="4" type="primary">KRE2_2</name>
    <name evidence="4" type="ORF">DFQ27_006608</name>
</gene>
<dbReference type="Proteomes" id="UP000807716">
    <property type="component" value="Unassembled WGS sequence"/>
</dbReference>
<reference evidence="4" key="1">
    <citation type="journal article" date="2020" name="Fungal Divers.">
        <title>Resolving the Mortierellaceae phylogeny through synthesis of multi-gene phylogenetics and phylogenomics.</title>
        <authorList>
            <person name="Vandepol N."/>
            <person name="Liber J."/>
            <person name="Desiro A."/>
            <person name="Na H."/>
            <person name="Kennedy M."/>
            <person name="Barry K."/>
            <person name="Grigoriev I.V."/>
            <person name="Miller A.N."/>
            <person name="O'Donnell K."/>
            <person name="Stajich J.E."/>
            <person name="Bonito G."/>
        </authorList>
    </citation>
    <scope>NUCLEOTIDE SEQUENCE</scope>
    <source>
        <strain evidence="4">BC1065</strain>
    </source>
</reference>
<dbReference type="GO" id="GO:0016020">
    <property type="term" value="C:membrane"/>
    <property type="evidence" value="ECO:0007669"/>
    <property type="project" value="InterPro"/>
</dbReference>
<dbReference type="GO" id="GO:0006487">
    <property type="term" value="P:protein N-linked glycosylation"/>
    <property type="evidence" value="ECO:0007669"/>
    <property type="project" value="TreeGrafter"/>
</dbReference>
<evidence type="ECO:0000256" key="2">
    <source>
        <dbReference type="ARBA" id="ARBA00022679"/>
    </source>
</evidence>
<dbReference type="EMBL" id="JAAAJB010000495">
    <property type="protein sequence ID" value="KAG0254814.1"/>
    <property type="molecule type" value="Genomic_DNA"/>
</dbReference>
<dbReference type="Gene3D" id="3.90.550.10">
    <property type="entry name" value="Spore Coat Polysaccharide Biosynthesis Protein SpsA, Chain A"/>
    <property type="match status" value="1"/>
</dbReference>
<name>A0A9P6U182_9FUNG</name>
<evidence type="ECO:0000313" key="5">
    <source>
        <dbReference type="Proteomes" id="UP000807716"/>
    </source>
</evidence>
<dbReference type="SUPFAM" id="SSF53448">
    <property type="entry name" value="Nucleotide-diphospho-sugar transferases"/>
    <property type="match status" value="1"/>
</dbReference>
<evidence type="ECO:0000313" key="4">
    <source>
        <dbReference type="EMBL" id="KAG0254814.1"/>
    </source>
</evidence>
<comment type="caution">
    <text evidence="4">The sequence shown here is derived from an EMBL/GenBank/DDBJ whole genome shotgun (WGS) entry which is preliminary data.</text>
</comment>
<evidence type="ECO:0000256" key="3">
    <source>
        <dbReference type="PIRSR" id="PIRSR018153-1"/>
    </source>
</evidence>
<organism evidence="4 5">
    <name type="scientific">Actinomortierella ambigua</name>
    <dbReference type="NCBI Taxonomy" id="1343610"/>
    <lineage>
        <taxon>Eukaryota</taxon>
        <taxon>Fungi</taxon>
        <taxon>Fungi incertae sedis</taxon>
        <taxon>Mucoromycota</taxon>
        <taxon>Mortierellomycotina</taxon>
        <taxon>Mortierellomycetes</taxon>
        <taxon>Mortierellales</taxon>
        <taxon>Mortierellaceae</taxon>
        <taxon>Actinomortierella</taxon>
    </lineage>
</organism>
<accession>A0A9P6U182</accession>
<dbReference type="Pfam" id="PF01793">
    <property type="entry name" value="Glyco_transf_15"/>
    <property type="match status" value="1"/>
</dbReference>
<dbReference type="InterPro" id="IPR002685">
    <property type="entry name" value="Glyco_trans_15"/>
</dbReference>